<dbReference type="InParanoid" id="A0A251RVJ2"/>
<evidence type="ECO:0000313" key="3">
    <source>
        <dbReference type="Proteomes" id="UP000215914"/>
    </source>
</evidence>
<keyword evidence="3" id="KW-1185">Reference proteome</keyword>
<evidence type="ECO:0000313" key="2">
    <source>
        <dbReference type="EMBL" id="OTF88241.1"/>
    </source>
</evidence>
<reference evidence="2" key="2">
    <citation type="submission" date="2017-02" db="EMBL/GenBank/DDBJ databases">
        <title>Sunflower complete genome.</title>
        <authorList>
            <person name="Langlade N."/>
            <person name="Munos S."/>
        </authorList>
    </citation>
    <scope>NUCLEOTIDE SEQUENCE [LARGE SCALE GENOMIC DNA]</scope>
    <source>
        <tissue evidence="2">Leaves</tissue>
    </source>
</reference>
<gene>
    <name evidence="2" type="ORF">HannXRQ_Chr17g0570901</name>
    <name evidence="1" type="ORF">HanXRQr2_Chr17g0831001</name>
</gene>
<dbReference type="Gramene" id="mRNA:HanXRQr2_Chr17g0831001">
    <property type="protein sequence ID" value="mRNA:HanXRQr2_Chr17g0831001"/>
    <property type="gene ID" value="HanXRQr2_Chr17g0831001"/>
</dbReference>
<reference evidence="1" key="3">
    <citation type="submission" date="2020-06" db="EMBL/GenBank/DDBJ databases">
        <title>Helianthus annuus Genome sequencing and assembly Release 2.</title>
        <authorList>
            <person name="Gouzy J."/>
            <person name="Langlade N."/>
            <person name="Munos S."/>
        </authorList>
    </citation>
    <scope>NUCLEOTIDE SEQUENCE</scope>
    <source>
        <tissue evidence="1">Leaves</tissue>
    </source>
</reference>
<proteinExistence type="predicted"/>
<protein>
    <submittedName>
        <fullName evidence="2">Uncharacterized protein</fullName>
    </submittedName>
</protein>
<dbReference type="AlphaFoldDB" id="A0A251RVJ2"/>
<dbReference type="EMBL" id="CM007906">
    <property type="protein sequence ID" value="OTF88241.1"/>
    <property type="molecule type" value="Genomic_DNA"/>
</dbReference>
<name>A0A251RVJ2_HELAN</name>
<dbReference type="Proteomes" id="UP000215914">
    <property type="component" value="Chromosome 17"/>
</dbReference>
<organism evidence="2 3">
    <name type="scientific">Helianthus annuus</name>
    <name type="common">Common sunflower</name>
    <dbReference type="NCBI Taxonomy" id="4232"/>
    <lineage>
        <taxon>Eukaryota</taxon>
        <taxon>Viridiplantae</taxon>
        <taxon>Streptophyta</taxon>
        <taxon>Embryophyta</taxon>
        <taxon>Tracheophyta</taxon>
        <taxon>Spermatophyta</taxon>
        <taxon>Magnoliopsida</taxon>
        <taxon>eudicotyledons</taxon>
        <taxon>Gunneridae</taxon>
        <taxon>Pentapetalae</taxon>
        <taxon>asterids</taxon>
        <taxon>campanulids</taxon>
        <taxon>Asterales</taxon>
        <taxon>Asteraceae</taxon>
        <taxon>Asteroideae</taxon>
        <taxon>Heliantheae alliance</taxon>
        <taxon>Heliantheae</taxon>
        <taxon>Helianthus</taxon>
    </lineage>
</organism>
<evidence type="ECO:0000313" key="1">
    <source>
        <dbReference type="EMBL" id="KAF5757799.1"/>
    </source>
</evidence>
<accession>A0A251RVJ2</accession>
<sequence>MRKTMTENPSHRLLRWRLGSGEDSDEASASCSLYLKPKVGCLFCLQQEQDTMNNTSRVVQDEQDMG</sequence>
<reference evidence="1 3" key="1">
    <citation type="journal article" date="2017" name="Nature">
        <title>The sunflower genome provides insights into oil metabolism, flowering and Asterid evolution.</title>
        <authorList>
            <person name="Badouin H."/>
            <person name="Gouzy J."/>
            <person name="Grassa C.J."/>
            <person name="Murat F."/>
            <person name="Staton S.E."/>
            <person name="Cottret L."/>
            <person name="Lelandais-Briere C."/>
            <person name="Owens G.L."/>
            <person name="Carrere S."/>
            <person name="Mayjonade B."/>
            <person name="Legrand L."/>
            <person name="Gill N."/>
            <person name="Kane N.C."/>
            <person name="Bowers J.E."/>
            <person name="Hubner S."/>
            <person name="Bellec A."/>
            <person name="Berard A."/>
            <person name="Berges H."/>
            <person name="Blanchet N."/>
            <person name="Boniface M.C."/>
            <person name="Brunel D."/>
            <person name="Catrice O."/>
            <person name="Chaidir N."/>
            <person name="Claudel C."/>
            <person name="Donnadieu C."/>
            <person name="Faraut T."/>
            <person name="Fievet G."/>
            <person name="Helmstetter N."/>
            <person name="King M."/>
            <person name="Knapp S.J."/>
            <person name="Lai Z."/>
            <person name="Le Paslier M.C."/>
            <person name="Lippi Y."/>
            <person name="Lorenzon L."/>
            <person name="Mandel J.R."/>
            <person name="Marage G."/>
            <person name="Marchand G."/>
            <person name="Marquand E."/>
            <person name="Bret-Mestries E."/>
            <person name="Morien E."/>
            <person name="Nambeesan S."/>
            <person name="Nguyen T."/>
            <person name="Pegot-Espagnet P."/>
            <person name="Pouilly N."/>
            <person name="Raftis F."/>
            <person name="Sallet E."/>
            <person name="Schiex T."/>
            <person name="Thomas J."/>
            <person name="Vandecasteele C."/>
            <person name="Vares D."/>
            <person name="Vear F."/>
            <person name="Vautrin S."/>
            <person name="Crespi M."/>
            <person name="Mangin B."/>
            <person name="Burke J.M."/>
            <person name="Salse J."/>
            <person name="Munos S."/>
            <person name="Vincourt P."/>
            <person name="Rieseberg L.H."/>
            <person name="Langlade N.B."/>
        </authorList>
    </citation>
    <scope>NUCLEOTIDE SEQUENCE [LARGE SCALE GENOMIC DNA]</scope>
    <source>
        <strain evidence="3">cv. SF193</strain>
        <tissue evidence="1">Leaves</tissue>
    </source>
</reference>
<dbReference type="EMBL" id="MNCJ02000332">
    <property type="protein sequence ID" value="KAF5757799.1"/>
    <property type="molecule type" value="Genomic_DNA"/>
</dbReference>